<gene>
    <name evidence="1" type="ORF">EPH95_17330</name>
</gene>
<dbReference type="Proteomes" id="UP000319756">
    <property type="component" value="Chromosome"/>
</dbReference>
<organism evidence="1 2">
    <name type="scientific">Salicibibacter halophilus</name>
    <dbReference type="NCBI Taxonomy" id="2502791"/>
    <lineage>
        <taxon>Bacteria</taxon>
        <taxon>Bacillati</taxon>
        <taxon>Bacillota</taxon>
        <taxon>Bacilli</taxon>
        <taxon>Bacillales</taxon>
        <taxon>Bacillaceae</taxon>
        <taxon>Salicibibacter</taxon>
    </lineage>
</organism>
<dbReference type="Pfam" id="PF13040">
    <property type="entry name" value="Fur_reg_FbpB"/>
    <property type="match status" value="1"/>
</dbReference>
<protein>
    <submittedName>
        <fullName evidence="1">FbpB family small basic protein</fullName>
    </submittedName>
</protein>
<dbReference type="RefSeq" id="WP_142091227.1">
    <property type="nucleotide sequence ID" value="NZ_CP035485.1"/>
</dbReference>
<proteinExistence type="predicted"/>
<name>A0A514LLJ0_9BACI</name>
<accession>A0A514LLJ0</accession>
<evidence type="ECO:0000313" key="1">
    <source>
        <dbReference type="EMBL" id="QDI92730.1"/>
    </source>
</evidence>
<dbReference type="InterPro" id="IPR025004">
    <property type="entry name" value="SenN/SenS"/>
</dbReference>
<keyword evidence="2" id="KW-1185">Reference proteome</keyword>
<reference evidence="2" key="1">
    <citation type="submission" date="2019-01" db="EMBL/GenBank/DDBJ databases">
        <title>Genomic analysis of Salicibibacter sp. NKC3-5.</title>
        <authorList>
            <person name="Oh Y.J."/>
        </authorList>
    </citation>
    <scope>NUCLEOTIDE SEQUENCE [LARGE SCALE GENOMIC DNA]</scope>
    <source>
        <strain evidence="2">NKC3-5</strain>
    </source>
</reference>
<dbReference type="OrthoDB" id="2928380at2"/>
<evidence type="ECO:0000313" key="2">
    <source>
        <dbReference type="Proteomes" id="UP000319756"/>
    </source>
</evidence>
<dbReference type="AlphaFoldDB" id="A0A514LLJ0"/>
<dbReference type="EMBL" id="CP035485">
    <property type="protein sequence ID" value="QDI92730.1"/>
    <property type="molecule type" value="Genomic_DNA"/>
</dbReference>
<dbReference type="KEGG" id="sale:EPH95_17330"/>
<sequence>MRRPFRTSFSELVDQNKQDLEQDSDMLEYIERRVEDKQLRRLKKRSNQKNKALS</sequence>